<dbReference type="Proteomes" id="UP000003250">
    <property type="component" value="Unassembled WGS sequence"/>
</dbReference>
<evidence type="ECO:0000313" key="2">
    <source>
        <dbReference type="Proteomes" id="UP000003250"/>
    </source>
</evidence>
<reference evidence="1 2" key="1">
    <citation type="journal article" date="2012" name="J. Bacteriol.">
        <title>Draft Genome Sequence of Mesorhizobium alhagi CCNWXJ12-2T, a Novel Salt-Resistant Species Isolated from the Desert of Northwestern China.</title>
        <authorList>
            <person name="Zhou M."/>
            <person name="Chen W."/>
            <person name="Chen H."/>
            <person name="Wei G."/>
        </authorList>
    </citation>
    <scope>NUCLEOTIDE SEQUENCE [LARGE SCALE GENOMIC DNA]</scope>
    <source>
        <strain evidence="1 2">CCNWXJ12-2</strain>
    </source>
</reference>
<dbReference type="PANTHER" id="PTHR35368">
    <property type="entry name" value="HYDROPEROXIDE REDUCTASE"/>
    <property type="match status" value="1"/>
</dbReference>
<dbReference type="Gene3D" id="3.30.300.20">
    <property type="match status" value="1"/>
</dbReference>
<dbReference type="InterPro" id="IPR036102">
    <property type="entry name" value="OsmC/Ohrsf"/>
</dbReference>
<gene>
    <name evidence="1" type="ORF">MAXJ12_20087</name>
</gene>
<dbReference type="InterPro" id="IPR003718">
    <property type="entry name" value="OsmC/Ohr_fam"/>
</dbReference>
<dbReference type="SUPFAM" id="SSF82784">
    <property type="entry name" value="OsmC-like"/>
    <property type="match status" value="1"/>
</dbReference>
<protein>
    <submittedName>
        <fullName evidence="1">OsmC family protein</fullName>
    </submittedName>
</protein>
<dbReference type="PANTHER" id="PTHR35368:SF1">
    <property type="entry name" value="HYDROPEROXIDE REDUCTASE"/>
    <property type="match status" value="1"/>
</dbReference>
<accession>H0HV14</accession>
<dbReference type="PATRIC" id="fig|1107882.3.peg.3919"/>
<dbReference type="Pfam" id="PF02566">
    <property type="entry name" value="OsmC"/>
    <property type="match status" value="1"/>
</dbReference>
<dbReference type="OrthoDB" id="8114755at2"/>
<organism evidence="1 2">
    <name type="scientific">Mesorhizobium alhagi CCNWXJ12-2</name>
    <dbReference type="NCBI Taxonomy" id="1107882"/>
    <lineage>
        <taxon>Bacteria</taxon>
        <taxon>Pseudomonadati</taxon>
        <taxon>Pseudomonadota</taxon>
        <taxon>Alphaproteobacteria</taxon>
        <taxon>Hyphomicrobiales</taxon>
        <taxon>Phyllobacteriaceae</taxon>
        <taxon>Allomesorhizobium</taxon>
    </lineage>
</organism>
<keyword evidence="2" id="KW-1185">Reference proteome</keyword>
<name>H0HV14_9HYPH</name>
<dbReference type="InterPro" id="IPR015946">
    <property type="entry name" value="KH_dom-like_a/b"/>
</dbReference>
<dbReference type="EMBL" id="AHAM01000168">
    <property type="protein sequence ID" value="EHK55412.1"/>
    <property type="molecule type" value="Genomic_DNA"/>
</dbReference>
<proteinExistence type="predicted"/>
<dbReference type="AlphaFoldDB" id="H0HV14"/>
<dbReference type="InterPro" id="IPR052924">
    <property type="entry name" value="OsmC/Ohr_hydroprdx_reductase"/>
</dbReference>
<evidence type="ECO:0000313" key="1">
    <source>
        <dbReference type="EMBL" id="EHK55412.1"/>
    </source>
</evidence>
<sequence>MSHNAKIRSAVERVSDVFRRKPGAAMSTKRASGRIEQGLVCHARQDNYTATMDMPEPVGGEGSAPPPGFHIRVGLVGCIAIGVKLTAVREGLDIGIVEVDVEMDFDDGALLGVGDNSAAPLETRVTIAIESTAPWEEVTAMVERALKCDPYFLALRDAQSVKTNLVPSRG</sequence>
<dbReference type="RefSeq" id="WP_008837624.1">
    <property type="nucleotide sequence ID" value="NZ_AHAM01000168.1"/>
</dbReference>